<dbReference type="PROSITE" id="PS51257">
    <property type="entry name" value="PROKAR_LIPOPROTEIN"/>
    <property type="match status" value="1"/>
</dbReference>
<organism evidence="2 3">
    <name type="scientific">Gracilibacillus orientalis</name>
    <dbReference type="NCBI Taxonomy" id="334253"/>
    <lineage>
        <taxon>Bacteria</taxon>
        <taxon>Bacillati</taxon>
        <taxon>Bacillota</taxon>
        <taxon>Bacilli</taxon>
        <taxon>Bacillales</taxon>
        <taxon>Bacillaceae</taxon>
        <taxon>Gracilibacillus</taxon>
    </lineage>
</organism>
<proteinExistence type="predicted"/>
<sequence length="154" mass="17855">MKNILLMIILLILLVACSPNQVNEEAINQYKTERPVEISLDLPNELKTNEDTMIEIHVSRSDVKEITASLRKHGETNNSINLDVTKKKNTYYLAQHVFQEAGIYYLQITVDTRDSNIMPTKRLIVGNLNEEEQKILEQENDHTNHDEHDHSDHH</sequence>
<evidence type="ECO:0000256" key="1">
    <source>
        <dbReference type="SAM" id="SignalP"/>
    </source>
</evidence>
<dbReference type="STRING" id="334253.SAMN04487943_102253"/>
<name>A0A1I4ISJ8_9BACI</name>
<dbReference type="EMBL" id="FOTR01000002">
    <property type="protein sequence ID" value="SFL56821.1"/>
    <property type="molecule type" value="Genomic_DNA"/>
</dbReference>
<keyword evidence="3" id="KW-1185">Reference proteome</keyword>
<dbReference type="AlphaFoldDB" id="A0A1I4ISJ8"/>
<evidence type="ECO:0000313" key="2">
    <source>
        <dbReference type="EMBL" id="SFL56821.1"/>
    </source>
</evidence>
<feature type="chain" id="PRO_5038959968" description="YtkA-like" evidence="1">
    <location>
        <begin position="23"/>
        <end position="154"/>
    </location>
</feature>
<dbReference type="Proteomes" id="UP000198565">
    <property type="component" value="Unassembled WGS sequence"/>
</dbReference>
<protein>
    <recommendedName>
        <fullName evidence="4">YtkA-like</fullName>
    </recommendedName>
</protein>
<dbReference type="RefSeq" id="WP_091481892.1">
    <property type="nucleotide sequence ID" value="NZ_FOTR01000002.1"/>
</dbReference>
<feature type="signal peptide" evidence="1">
    <location>
        <begin position="1"/>
        <end position="22"/>
    </location>
</feature>
<keyword evidence="1" id="KW-0732">Signal</keyword>
<evidence type="ECO:0000313" key="3">
    <source>
        <dbReference type="Proteomes" id="UP000198565"/>
    </source>
</evidence>
<accession>A0A1I4ISJ8</accession>
<evidence type="ECO:0008006" key="4">
    <source>
        <dbReference type="Google" id="ProtNLM"/>
    </source>
</evidence>
<dbReference type="OrthoDB" id="2679563at2"/>
<reference evidence="3" key="1">
    <citation type="submission" date="2016-10" db="EMBL/GenBank/DDBJ databases">
        <authorList>
            <person name="Varghese N."/>
            <person name="Submissions S."/>
        </authorList>
    </citation>
    <scope>NUCLEOTIDE SEQUENCE [LARGE SCALE GENOMIC DNA]</scope>
    <source>
        <strain evidence="3">CGMCC 1.4250</strain>
    </source>
</reference>
<gene>
    <name evidence="2" type="ORF">SAMN04487943_102253</name>
</gene>